<dbReference type="AlphaFoldDB" id="A0A0M0JSA5"/>
<feature type="coiled-coil region" evidence="1">
    <location>
        <begin position="362"/>
        <end position="461"/>
    </location>
</feature>
<evidence type="ECO:0000313" key="3">
    <source>
        <dbReference type="EMBL" id="KOO29486.1"/>
    </source>
</evidence>
<proteinExistence type="predicted"/>
<dbReference type="Proteomes" id="UP000037460">
    <property type="component" value="Unassembled WGS sequence"/>
</dbReference>
<feature type="coiled-coil region" evidence="1">
    <location>
        <begin position="198"/>
        <end position="225"/>
    </location>
</feature>
<sequence>MSYPYGQSYYETPMASTSPPALEAQHQREMIRIHEMWQKTKSELAMAQMELQRRDGYVSAGGEKDKAMQQLQALTVELRDKCRFTELQLAGAREENGKLAASCQELRQSLSDAQGQLAGLQAHTQQQSPVISELQAMLERVHHEKQALVEQLHQEQRRLEQAVSNKEFTMHLQEQKLASTAEELRRSIDAHTSSSAAVESAQARIAELERSSGELGRQLMGAKEQVRYLHLNRRSEAQVQALLHQLQLDNARLVKLLSSTEEYKEFVAYSEDSGGITYVPPPNYVPPPPSMRDTEFAAEAGMLHPKKERTVRGSSAEMEHWVPSDAYALANDFRRQHMAQMPMEIFAELLLRLNRVWRAREAKRLERQQAKALKKINELRRRCAAQVPYEEVLQSSEVERLRRELREMRNAFNTGRRKLNDTEERLLESSIESAAAIDTQLRQQKQQNEALLAELAEVDLRAHSAYGEGVSAAAAGASEVCDRFSERVTELMREFQRKTLHINRADADLYMRMLQLQSWFLESLDRRIVQCREKMGSVYEFTLTARATHQQAMLIGDEKPPGAQHGAGAPPSARGPALAPYSQGSYSQGSLGAGVGNGRTPGTTPPGTTPMRPGQRASRASSYVGLVDGGDSDDFDD</sequence>
<organism evidence="3 4">
    <name type="scientific">Chrysochromulina tobinii</name>
    <dbReference type="NCBI Taxonomy" id="1460289"/>
    <lineage>
        <taxon>Eukaryota</taxon>
        <taxon>Haptista</taxon>
        <taxon>Haptophyta</taxon>
        <taxon>Prymnesiophyceae</taxon>
        <taxon>Prymnesiales</taxon>
        <taxon>Chrysochromulinaceae</taxon>
        <taxon>Chrysochromulina</taxon>
    </lineage>
</organism>
<keyword evidence="1" id="KW-0175">Coiled coil</keyword>
<name>A0A0M0JSA5_9EUKA</name>
<gene>
    <name evidence="3" type="ORF">Ctob_005921</name>
</gene>
<dbReference type="OrthoDB" id="75612at2759"/>
<evidence type="ECO:0000256" key="1">
    <source>
        <dbReference type="SAM" id="Coils"/>
    </source>
</evidence>
<feature type="region of interest" description="Disordered" evidence="2">
    <location>
        <begin position="556"/>
        <end position="637"/>
    </location>
</feature>
<feature type="compositionally biased region" description="Low complexity" evidence="2">
    <location>
        <begin position="561"/>
        <end position="590"/>
    </location>
</feature>
<dbReference type="EMBL" id="JWZX01002409">
    <property type="protein sequence ID" value="KOO29486.1"/>
    <property type="molecule type" value="Genomic_DNA"/>
</dbReference>
<evidence type="ECO:0000256" key="2">
    <source>
        <dbReference type="SAM" id="MobiDB-lite"/>
    </source>
</evidence>
<comment type="caution">
    <text evidence="3">The sequence shown here is derived from an EMBL/GenBank/DDBJ whole genome shotgun (WGS) entry which is preliminary data.</text>
</comment>
<protein>
    <submittedName>
        <fullName evidence="3">Uncharacterized protein</fullName>
    </submittedName>
</protein>
<reference evidence="4" key="1">
    <citation type="journal article" date="2015" name="PLoS Genet.">
        <title>Genome Sequence and Transcriptome Analyses of Chrysochromulina tobin: Metabolic Tools for Enhanced Algal Fitness in the Prominent Order Prymnesiales (Haptophyceae).</title>
        <authorList>
            <person name="Hovde B.T."/>
            <person name="Deodato C.R."/>
            <person name="Hunsperger H.M."/>
            <person name="Ryken S.A."/>
            <person name="Yost W."/>
            <person name="Jha R.K."/>
            <person name="Patterson J."/>
            <person name="Monnat R.J. Jr."/>
            <person name="Barlow S.B."/>
            <person name="Starkenburg S.R."/>
            <person name="Cattolico R.A."/>
        </authorList>
    </citation>
    <scope>NUCLEOTIDE SEQUENCE</scope>
    <source>
        <strain evidence="4">CCMP291</strain>
    </source>
</reference>
<evidence type="ECO:0000313" key="4">
    <source>
        <dbReference type="Proteomes" id="UP000037460"/>
    </source>
</evidence>
<feature type="coiled-coil region" evidence="1">
    <location>
        <begin position="103"/>
        <end position="165"/>
    </location>
</feature>
<accession>A0A0M0JSA5</accession>
<keyword evidence="4" id="KW-1185">Reference proteome</keyword>